<evidence type="ECO:0000256" key="1">
    <source>
        <dbReference type="ARBA" id="ARBA00022448"/>
    </source>
</evidence>
<dbReference type="InterPro" id="IPR050597">
    <property type="entry name" value="Cytochrome_c_Oxidase_Subunit"/>
</dbReference>
<keyword evidence="10" id="KW-1185">Reference proteome</keyword>
<dbReference type="GO" id="GO:0020037">
    <property type="term" value="F:heme binding"/>
    <property type="evidence" value="ECO:0007669"/>
    <property type="project" value="InterPro"/>
</dbReference>
<dbReference type="PROSITE" id="PS51257">
    <property type="entry name" value="PROKAR_LIPOPROTEIN"/>
    <property type="match status" value="1"/>
</dbReference>
<dbReference type="OrthoDB" id="8777614at2"/>
<keyword evidence="2 6" id="KW-0349">Heme</keyword>
<dbReference type="GO" id="GO:0005506">
    <property type="term" value="F:iron ion binding"/>
    <property type="evidence" value="ECO:0007669"/>
    <property type="project" value="InterPro"/>
</dbReference>
<evidence type="ECO:0000256" key="2">
    <source>
        <dbReference type="ARBA" id="ARBA00022617"/>
    </source>
</evidence>
<evidence type="ECO:0000256" key="4">
    <source>
        <dbReference type="ARBA" id="ARBA00022982"/>
    </source>
</evidence>
<dbReference type="InterPro" id="IPR036909">
    <property type="entry name" value="Cyt_c-like_dom_sf"/>
</dbReference>
<sequence length="120" mass="12576">MKRISIVLAGLVLSATGAVACAGDKVAGEAVYKRVNCASCHGVDAKTGTDPSYPKLAGQHEDYLVHALRAYQRGQAGASPTANIRKNPIMGAFAIQLSAKDVEDVAAYLHSLPGDLKVRQ</sequence>
<dbReference type="Gene3D" id="1.10.760.10">
    <property type="entry name" value="Cytochrome c-like domain"/>
    <property type="match status" value="1"/>
</dbReference>
<feature type="signal peptide" evidence="7">
    <location>
        <begin position="1"/>
        <end position="20"/>
    </location>
</feature>
<dbReference type="InterPro" id="IPR009056">
    <property type="entry name" value="Cyt_c-like_dom"/>
</dbReference>
<dbReference type="InterPro" id="IPR008168">
    <property type="entry name" value="Cyt_C_IC"/>
</dbReference>
<dbReference type="PRINTS" id="PR00605">
    <property type="entry name" value="CYTCHROMECIC"/>
</dbReference>
<evidence type="ECO:0000256" key="3">
    <source>
        <dbReference type="ARBA" id="ARBA00022723"/>
    </source>
</evidence>
<evidence type="ECO:0000313" key="9">
    <source>
        <dbReference type="EMBL" id="QEI07152.1"/>
    </source>
</evidence>
<protein>
    <submittedName>
        <fullName evidence="9">Cytochrome c</fullName>
    </submittedName>
</protein>
<feature type="chain" id="PRO_5022776552" evidence="7">
    <location>
        <begin position="21"/>
        <end position="120"/>
    </location>
</feature>
<dbReference type="PANTHER" id="PTHR33751:SF1">
    <property type="entry name" value="CBB3-TYPE CYTOCHROME C OXIDASE SUBUNIT FIXP"/>
    <property type="match status" value="1"/>
</dbReference>
<proteinExistence type="predicted"/>
<dbReference type="Pfam" id="PF00034">
    <property type="entry name" value="Cytochrom_C"/>
    <property type="match status" value="1"/>
</dbReference>
<dbReference type="SUPFAM" id="SSF46626">
    <property type="entry name" value="Cytochrome c"/>
    <property type="match status" value="1"/>
</dbReference>
<dbReference type="EMBL" id="CP043046">
    <property type="protein sequence ID" value="QEI07152.1"/>
    <property type="molecule type" value="Genomic_DNA"/>
</dbReference>
<reference evidence="9 10" key="1">
    <citation type="submission" date="2019-08" db="EMBL/GenBank/DDBJ databases">
        <title>Amphibian skin-associated Pigmentiphaga: genome sequence and occurrence across geography and hosts.</title>
        <authorList>
            <person name="Bletz M.C."/>
            <person name="Bunk B."/>
            <person name="Sproeer C."/>
            <person name="Biwer P."/>
            <person name="Reiter S."/>
            <person name="Rabemananjara F.C.E."/>
            <person name="Schulz S."/>
            <person name="Overmann J."/>
            <person name="Vences M."/>
        </authorList>
    </citation>
    <scope>NUCLEOTIDE SEQUENCE [LARGE SCALE GENOMIC DNA]</scope>
    <source>
        <strain evidence="9 10">Mada1488</strain>
    </source>
</reference>
<accession>A0A5C0AXE9</accession>
<gene>
    <name evidence="9" type="ORF">FXN63_15865</name>
</gene>
<evidence type="ECO:0000256" key="5">
    <source>
        <dbReference type="ARBA" id="ARBA00023004"/>
    </source>
</evidence>
<evidence type="ECO:0000256" key="6">
    <source>
        <dbReference type="PROSITE-ProRule" id="PRU00433"/>
    </source>
</evidence>
<dbReference type="PROSITE" id="PS51007">
    <property type="entry name" value="CYTC"/>
    <property type="match status" value="1"/>
</dbReference>
<keyword evidence="7" id="KW-0732">Signal</keyword>
<organism evidence="9 10">
    <name type="scientific">Pigmentiphaga aceris</name>
    <dbReference type="NCBI Taxonomy" id="1940612"/>
    <lineage>
        <taxon>Bacteria</taxon>
        <taxon>Pseudomonadati</taxon>
        <taxon>Pseudomonadota</taxon>
        <taxon>Betaproteobacteria</taxon>
        <taxon>Burkholderiales</taxon>
        <taxon>Alcaligenaceae</taxon>
        <taxon>Pigmentiphaga</taxon>
    </lineage>
</organism>
<evidence type="ECO:0000256" key="7">
    <source>
        <dbReference type="SAM" id="SignalP"/>
    </source>
</evidence>
<dbReference type="Proteomes" id="UP000325161">
    <property type="component" value="Chromosome"/>
</dbReference>
<feature type="domain" description="Cytochrome c" evidence="8">
    <location>
        <begin position="23"/>
        <end position="113"/>
    </location>
</feature>
<evidence type="ECO:0000313" key="10">
    <source>
        <dbReference type="Proteomes" id="UP000325161"/>
    </source>
</evidence>
<keyword evidence="3 6" id="KW-0479">Metal-binding</keyword>
<keyword evidence="1" id="KW-0813">Transport</keyword>
<dbReference type="AlphaFoldDB" id="A0A5C0AXE9"/>
<dbReference type="GO" id="GO:0009055">
    <property type="term" value="F:electron transfer activity"/>
    <property type="evidence" value="ECO:0007669"/>
    <property type="project" value="InterPro"/>
</dbReference>
<keyword evidence="5 6" id="KW-0408">Iron</keyword>
<name>A0A5C0AXE9_9BURK</name>
<dbReference type="PANTHER" id="PTHR33751">
    <property type="entry name" value="CBB3-TYPE CYTOCHROME C OXIDASE SUBUNIT FIXP"/>
    <property type="match status" value="1"/>
</dbReference>
<keyword evidence="4" id="KW-0249">Electron transport</keyword>
<evidence type="ECO:0000259" key="8">
    <source>
        <dbReference type="PROSITE" id="PS51007"/>
    </source>
</evidence>
<dbReference type="KEGG" id="pacr:FXN63_15865"/>
<dbReference type="RefSeq" id="WP_148816199.1">
    <property type="nucleotide sequence ID" value="NZ_CP043046.1"/>
</dbReference>